<accession>A0A1I7X1S0</accession>
<evidence type="ECO:0000313" key="1">
    <source>
        <dbReference type="Proteomes" id="UP000095283"/>
    </source>
</evidence>
<organism evidence="1 2">
    <name type="scientific">Heterorhabditis bacteriophora</name>
    <name type="common">Entomopathogenic nematode worm</name>
    <dbReference type="NCBI Taxonomy" id="37862"/>
    <lineage>
        <taxon>Eukaryota</taxon>
        <taxon>Metazoa</taxon>
        <taxon>Ecdysozoa</taxon>
        <taxon>Nematoda</taxon>
        <taxon>Chromadorea</taxon>
        <taxon>Rhabditida</taxon>
        <taxon>Rhabditina</taxon>
        <taxon>Rhabditomorpha</taxon>
        <taxon>Strongyloidea</taxon>
        <taxon>Heterorhabditidae</taxon>
        <taxon>Heterorhabditis</taxon>
    </lineage>
</organism>
<protein>
    <submittedName>
        <fullName evidence="2">MSP domain-containing protein</fullName>
    </submittedName>
</protein>
<dbReference type="AlphaFoldDB" id="A0A1I7X1S0"/>
<dbReference type="Proteomes" id="UP000095283">
    <property type="component" value="Unplaced"/>
</dbReference>
<keyword evidence="1" id="KW-1185">Reference proteome</keyword>
<proteinExistence type="predicted"/>
<evidence type="ECO:0000313" key="2">
    <source>
        <dbReference type="WBParaSite" id="Hba_11382"/>
    </source>
</evidence>
<dbReference type="WBParaSite" id="Hba_11382">
    <property type="protein sequence ID" value="Hba_11382"/>
    <property type="gene ID" value="Hba_11382"/>
</dbReference>
<name>A0A1I7X1S0_HETBA</name>
<sequence length="70" mass="7457">MSPSVFKIPIEQSRNGTQEIFPLNPAMFIVPTGGPDKSKAFASLSVMSNTCEPVSKKASEVATFRVIGLA</sequence>
<reference evidence="2" key="1">
    <citation type="submission" date="2016-11" db="UniProtKB">
        <authorList>
            <consortium name="WormBaseParasite"/>
        </authorList>
    </citation>
    <scope>IDENTIFICATION</scope>
</reference>